<dbReference type="GO" id="GO:0004722">
    <property type="term" value="F:protein serine/threonine phosphatase activity"/>
    <property type="evidence" value="ECO:0007669"/>
    <property type="project" value="UniProtKB-EC"/>
</dbReference>
<dbReference type="PANTHER" id="PTHR12320">
    <property type="entry name" value="PROTEIN PHOSPHATASE 2C"/>
    <property type="match status" value="1"/>
</dbReference>
<evidence type="ECO:0000256" key="3">
    <source>
        <dbReference type="ARBA" id="ARBA00022723"/>
    </source>
</evidence>
<dbReference type="EMBL" id="NMUH01006345">
    <property type="protein sequence ID" value="MQM15063.1"/>
    <property type="molecule type" value="Genomic_DNA"/>
</dbReference>
<dbReference type="InterPro" id="IPR001932">
    <property type="entry name" value="PPM-type_phosphatase-like_dom"/>
</dbReference>
<evidence type="ECO:0000256" key="2">
    <source>
        <dbReference type="ARBA" id="ARBA00001946"/>
    </source>
</evidence>
<comment type="similarity">
    <text evidence="9">Belongs to the PP2C family.</text>
</comment>
<evidence type="ECO:0000256" key="1">
    <source>
        <dbReference type="ARBA" id="ARBA00001936"/>
    </source>
</evidence>
<dbReference type="PANTHER" id="PTHR12320:SF83">
    <property type="entry name" value="PROTEIN PHOSPHATASE 2C 55-RELATED"/>
    <property type="match status" value="1"/>
</dbReference>
<gene>
    <name evidence="12" type="ORF">Taro_047996</name>
</gene>
<dbReference type="SMART" id="SM00332">
    <property type="entry name" value="PP2Cc"/>
    <property type="match status" value="1"/>
</dbReference>
<evidence type="ECO:0000256" key="10">
    <source>
        <dbReference type="SAM" id="Phobius"/>
    </source>
</evidence>
<dbReference type="OrthoDB" id="60843at2759"/>
<comment type="catalytic activity">
    <reaction evidence="7 9">
        <text>O-phospho-L-seryl-[protein] + H2O = L-seryl-[protein] + phosphate</text>
        <dbReference type="Rhea" id="RHEA:20629"/>
        <dbReference type="Rhea" id="RHEA-COMP:9863"/>
        <dbReference type="Rhea" id="RHEA-COMP:11604"/>
        <dbReference type="ChEBI" id="CHEBI:15377"/>
        <dbReference type="ChEBI" id="CHEBI:29999"/>
        <dbReference type="ChEBI" id="CHEBI:43474"/>
        <dbReference type="ChEBI" id="CHEBI:83421"/>
        <dbReference type="EC" id="3.1.3.16"/>
    </reaction>
</comment>
<keyword evidence="10" id="KW-1133">Transmembrane helix</keyword>
<evidence type="ECO:0000313" key="12">
    <source>
        <dbReference type="EMBL" id="MQM15063.1"/>
    </source>
</evidence>
<sequence>NELHHPHGVLLSFYCILFWFSRVCTLQRELPIILWRREGLNHSVGSGESGILHLIGGVKHVRISSQFAALPPLSSQLLSYCPQAGGRGGRATCALWLLASVVVGWWFFYGVSDSGIWRLHAEKNKMSSSHVLRQKGLRTAGDFILRGTGRNPLPGISSLVAEQAASTSGKSISPVSRLGSFSAILRERCLGDQAKAISSVGTLSRVFSLSSASGRSCRMASCSSLLGKAELSFQDRGSLNRSNGRTLNLVIRVGAADCPKWIECCSSTGASLKNQQPHGTNMMYKRFWSNSGESWNSKPFLQAGFKRFHASSTVSNSAGAAPDVSFDGSMREEQFDNSAVSSDQKVLGDRKIKLLSGSCYLPHPAKEETGGEDAHFICVDEQAIGVADGVGGWADLGVDAGQYARELMSHSVSAIQEEPQGSIDPARVLEKAYSSTKARGSSTACIIALTEQGVHAVNLGDSGFIVVRDGCTIFRSPVQQHDFNFTYQLESGNGSDLPSAAQVFTFPVAPGDVIIAGTDGLFDNLYNNEITAVVVHAVRAGLGPQVTAQKIAALARQRAQDKNRQTPFSTAAQDAGYRYYGGKLDDITVVVSYITAVNK</sequence>
<evidence type="ECO:0000313" key="13">
    <source>
        <dbReference type="Proteomes" id="UP000652761"/>
    </source>
</evidence>
<accession>A0A843WUI7</accession>
<evidence type="ECO:0000256" key="7">
    <source>
        <dbReference type="ARBA" id="ARBA00047761"/>
    </source>
</evidence>
<feature type="non-terminal residue" evidence="12">
    <location>
        <position position="1"/>
    </location>
</feature>
<dbReference type="EC" id="3.1.3.16" evidence="9"/>
<keyword evidence="10" id="KW-0472">Membrane</keyword>
<keyword evidence="5 9" id="KW-0460">Magnesium</keyword>
<keyword evidence="6 9" id="KW-0464">Manganese</keyword>
<dbReference type="SMART" id="SM00331">
    <property type="entry name" value="PP2C_SIG"/>
    <property type="match status" value="1"/>
</dbReference>
<evidence type="ECO:0000256" key="9">
    <source>
        <dbReference type="RuleBase" id="RU366020"/>
    </source>
</evidence>
<keyword evidence="9" id="KW-0904">Protein phosphatase</keyword>
<organism evidence="12 13">
    <name type="scientific">Colocasia esculenta</name>
    <name type="common">Wild taro</name>
    <name type="synonym">Arum esculentum</name>
    <dbReference type="NCBI Taxonomy" id="4460"/>
    <lineage>
        <taxon>Eukaryota</taxon>
        <taxon>Viridiplantae</taxon>
        <taxon>Streptophyta</taxon>
        <taxon>Embryophyta</taxon>
        <taxon>Tracheophyta</taxon>
        <taxon>Spermatophyta</taxon>
        <taxon>Magnoliopsida</taxon>
        <taxon>Liliopsida</taxon>
        <taxon>Araceae</taxon>
        <taxon>Aroideae</taxon>
        <taxon>Colocasieae</taxon>
        <taxon>Colocasia</taxon>
    </lineage>
</organism>
<evidence type="ECO:0000256" key="8">
    <source>
        <dbReference type="ARBA" id="ARBA00048336"/>
    </source>
</evidence>
<evidence type="ECO:0000259" key="11">
    <source>
        <dbReference type="PROSITE" id="PS51746"/>
    </source>
</evidence>
<comment type="catalytic activity">
    <reaction evidence="8 9">
        <text>O-phospho-L-threonyl-[protein] + H2O = L-threonyl-[protein] + phosphate</text>
        <dbReference type="Rhea" id="RHEA:47004"/>
        <dbReference type="Rhea" id="RHEA-COMP:11060"/>
        <dbReference type="Rhea" id="RHEA-COMP:11605"/>
        <dbReference type="ChEBI" id="CHEBI:15377"/>
        <dbReference type="ChEBI" id="CHEBI:30013"/>
        <dbReference type="ChEBI" id="CHEBI:43474"/>
        <dbReference type="ChEBI" id="CHEBI:61977"/>
        <dbReference type="EC" id="3.1.3.16"/>
    </reaction>
</comment>
<dbReference type="Pfam" id="PF13672">
    <property type="entry name" value="PP2C_2"/>
    <property type="match status" value="1"/>
</dbReference>
<dbReference type="Proteomes" id="UP000652761">
    <property type="component" value="Unassembled WGS sequence"/>
</dbReference>
<feature type="transmembrane region" description="Helical" evidence="10">
    <location>
        <begin position="93"/>
        <end position="111"/>
    </location>
</feature>
<dbReference type="FunFam" id="3.60.40.10:FF:000138">
    <property type="entry name" value="5-azacytidine resistance protein azr1"/>
    <property type="match status" value="1"/>
</dbReference>
<dbReference type="AlphaFoldDB" id="A0A843WUI7"/>
<dbReference type="GO" id="GO:0046872">
    <property type="term" value="F:metal ion binding"/>
    <property type="evidence" value="ECO:0007669"/>
    <property type="project" value="UniProtKB-UniRule"/>
</dbReference>
<keyword evidence="13" id="KW-1185">Reference proteome</keyword>
<dbReference type="Gene3D" id="3.60.40.10">
    <property type="entry name" value="PPM-type phosphatase domain"/>
    <property type="match status" value="2"/>
</dbReference>
<evidence type="ECO:0000256" key="5">
    <source>
        <dbReference type="ARBA" id="ARBA00022842"/>
    </source>
</evidence>
<keyword evidence="4 9" id="KW-0378">Hydrolase</keyword>
<proteinExistence type="inferred from homology"/>
<comment type="caution">
    <text evidence="12">The sequence shown here is derived from an EMBL/GenBank/DDBJ whole genome shotgun (WGS) entry which is preliminary data.</text>
</comment>
<dbReference type="InterPro" id="IPR036457">
    <property type="entry name" value="PPM-type-like_dom_sf"/>
</dbReference>
<feature type="transmembrane region" description="Helical" evidence="10">
    <location>
        <begin position="6"/>
        <end position="26"/>
    </location>
</feature>
<protein>
    <recommendedName>
        <fullName evidence="9">Protein phosphatase</fullName>
        <ecNumber evidence="9">3.1.3.16</ecNumber>
    </recommendedName>
</protein>
<comment type="cofactor">
    <cofactor evidence="1 9">
        <name>Mn(2+)</name>
        <dbReference type="ChEBI" id="CHEBI:29035"/>
    </cofactor>
</comment>
<name>A0A843WUI7_COLES</name>
<keyword evidence="3 9" id="KW-0479">Metal-binding</keyword>
<comment type="cofactor">
    <cofactor evidence="2 9">
        <name>Mg(2+)</name>
        <dbReference type="ChEBI" id="CHEBI:18420"/>
    </cofactor>
</comment>
<dbReference type="InterPro" id="IPR039123">
    <property type="entry name" value="PPTC7"/>
</dbReference>
<reference evidence="12" key="1">
    <citation type="submission" date="2017-07" db="EMBL/GenBank/DDBJ databases">
        <title>Taro Niue Genome Assembly and Annotation.</title>
        <authorList>
            <person name="Atibalentja N."/>
            <person name="Keating K."/>
            <person name="Fields C.J."/>
        </authorList>
    </citation>
    <scope>NUCLEOTIDE SEQUENCE</scope>
    <source>
        <strain evidence="12">Niue_2</strain>
        <tissue evidence="12">Leaf</tissue>
    </source>
</reference>
<evidence type="ECO:0000256" key="6">
    <source>
        <dbReference type="ARBA" id="ARBA00023211"/>
    </source>
</evidence>
<dbReference type="SUPFAM" id="SSF81606">
    <property type="entry name" value="PP2C-like"/>
    <property type="match status" value="1"/>
</dbReference>
<feature type="domain" description="PPM-type phosphatase" evidence="11">
    <location>
        <begin position="355"/>
        <end position="594"/>
    </location>
</feature>
<dbReference type="PROSITE" id="PS51746">
    <property type="entry name" value="PPM_2"/>
    <property type="match status" value="1"/>
</dbReference>
<keyword evidence="10" id="KW-0812">Transmembrane</keyword>
<evidence type="ECO:0000256" key="4">
    <source>
        <dbReference type="ARBA" id="ARBA00022801"/>
    </source>
</evidence>